<feature type="compositionally biased region" description="Low complexity" evidence="1">
    <location>
        <begin position="65"/>
        <end position="75"/>
    </location>
</feature>
<comment type="caution">
    <text evidence="4">The sequence shown here is derived from an EMBL/GenBank/DDBJ whole genome shotgun (WGS) entry which is preliminary data.</text>
</comment>
<evidence type="ECO:0008006" key="6">
    <source>
        <dbReference type="Google" id="ProtNLM"/>
    </source>
</evidence>
<dbReference type="Proteomes" id="UP001180551">
    <property type="component" value="Unassembled WGS sequence"/>
</dbReference>
<sequence>MTARRPLLTAAAAGSVLFALWFVPSANASAGHDGATDSGLRTASAAAGPGLADRVSGGETGSGSGSTTTTPHHSGTGTGSGTGMGTGTVSGTGGDSSGARPHLLADTGSPDTTPYVIGGAACLALGAGLVSYSVRRTRDDAA</sequence>
<dbReference type="RefSeq" id="WP_311625620.1">
    <property type="nucleotide sequence ID" value="NZ_JAVRFE010000032.1"/>
</dbReference>
<organism evidence="4 5">
    <name type="scientific">Streptomyces mooreae</name>
    <dbReference type="NCBI Taxonomy" id="3075523"/>
    <lineage>
        <taxon>Bacteria</taxon>
        <taxon>Bacillati</taxon>
        <taxon>Actinomycetota</taxon>
        <taxon>Actinomycetes</taxon>
        <taxon>Kitasatosporales</taxon>
        <taxon>Streptomycetaceae</taxon>
        <taxon>Streptomyces</taxon>
    </lineage>
</organism>
<reference evidence="4" key="1">
    <citation type="submission" date="2024-05" db="EMBL/GenBank/DDBJ databases">
        <title>30 novel species of actinomycetes from the DSMZ collection.</title>
        <authorList>
            <person name="Nouioui I."/>
        </authorList>
    </citation>
    <scope>NUCLEOTIDE SEQUENCE</scope>
    <source>
        <strain evidence="4">DSM 41527</strain>
    </source>
</reference>
<feature type="chain" id="PRO_5046432533" description="LPXTG cell wall anchor domain-containing protein" evidence="3">
    <location>
        <begin position="29"/>
        <end position="142"/>
    </location>
</feature>
<evidence type="ECO:0000256" key="3">
    <source>
        <dbReference type="SAM" id="SignalP"/>
    </source>
</evidence>
<keyword evidence="3" id="KW-0732">Signal</keyword>
<evidence type="ECO:0000313" key="4">
    <source>
        <dbReference type="EMBL" id="MDT0458540.1"/>
    </source>
</evidence>
<protein>
    <recommendedName>
        <fullName evidence="6">LPXTG cell wall anchor domain-containing protein</fullName>
    </recommendedName>
</protein>
<dbReference type="PROSITE" id="PS51318">
    <property type="entry name" value="TAT"/>
    <property type="match status" value="1"/>
</dbReference>
<evidence type="ECO:0000256" key="1">
    <source>
        <dbReference type="SAM" id="MobiDB-lite"/>
    </source>
</evidence>
<feature type="signal peptide" evidence="3">
    <location>
        <begin position="1"/>
        <end position="28"/>
    </location>
</feature>
<proteinExistence type="predicted"/>
<keyword evidence="2" id="KW-1133">Transmembrane helix</keyword>
<keyword evidence="2" id="KW-0812">Transmembrane</keyword>
<evidence type="ECO:0000256" key="2">
    <source>
        <dbReference type="SAM" id="Phobius"/>
    </source>
</evidence>
<gene>
    <name evidence="4" type="ORF">RM550_22865</name>
</gene>
<keyword evidence="5" id="KW-1185">Reference proteome</keyword>
<dbReference type="EMBL" id="JAVRFE010000032">
    <property type="protein sequence ID" value="MDT0458540.1"/>
    <property type="molecule type" value="Genomic_DNA"/>
</dbReference>
<evidence type="ECO:0000313" key="5">
    <source>
        <dbReference type="Proteomes" id="UP001180551"/>
    </source>
</evidence>
<accession>A0ABU2TC62</accession>
<keyword evidence="2" id="KW-0472">Membrane</keyword>
<feature type="region of interest" description="Disordered" evidence="1">
    <location>
        <begin position="31"/>
        <end position="110"/>
    </location>
</feature>
<feature type="transmembrane region" description="Helical" evidence="2">
    <location>
        <begin position="115"/>
        <end position="134"/>
    </location>
</feature>
<feature type="compositionally biased region" description="Gly residues" evidence="1">
    <location>
        <begin position="76"/>
        <end position="96"/>
    </location>
</feature>
<name>A0ABU2TC62_9ACTN</name>
<dbReference type="InterPro" id="IPR006311">
    <property type="entry name" value="TAT_signal"/>
</dbReference>